<comment type="similarity">
    <text evidence="1 4">Belongs to the UDP-glycosyltransferase family.</text>
</comment>
<dbReference type="FunFam" id="3.40.50.2000:FF:000064">
    <property type="entry name" value="Glycosyltransferase"/>
    <property type="match status" value="1"/>
</dbReference>
<proteinExistence type="inferred from homology"/>
<evidence type="ECO:0000256" key="1">
    <source>
        <dbReference type="ARBA" id="ARBA00009995"/>
    </source>
</evidence>
<evidence type="ECO:0000256" key="2">
    <source>
        <dbReference type="ARBA" id="ARBA00022676"/>
    </source>
</evidence>
<evidence type="ECO:0000259" key="6">
    <source>
        <dbReference type="Pfam" id="PF26168"/>
    </source>
</evidence>
<dbReference type="Gene3D" id="3.40.50.2000">
    <property type="entry name" value="Glycogen Phosphorylase B"/>
    <property type="match status" value="2"/>
</dbReference>
<dbReference type="InterPro" id="IPR035595">
    <property type="entry name" value="UDP_glycos_trans_CS"/>
</dbReference>
<evidence type="ECO:0000313" key="7">
    <source>
        <dbReference type="EMBL" id="CAI9768644.1"/>
    </source>
</evidence>
<keyword evidence="2 4" id="KW-0328">Glycosyltransferase</keyword>
<dbReference type="SUPFAM" id="SSF53756">
    <property type="entry name" value="UDP-Glycosyltransferase/glycogen phosphorylase"/>
    <property type="match status" value="1"/>
</dbReference>
<evidence type="ECO:0000313" key="8">
    <source>
        <dbReference type="Proteomes" id="UP000834106"/>
    </source>
</evidence>
<dbReference type="PANTHER" id="PTHR48047:SF61">
    <property type="entry name" value="OS04G0273600 PROTEIN"/>
    <property type="match status" value="1"/>
</dbReference>
<dbReference type="Pfam" id="PF26168">
    <property type="entry name" value="Glyco_transf_N"/>
    <property type="match status" value="1"/>
</dbReference>
<evidence type="ECO:0000256" key="5">
    <source>
        <dbReference type="RuleBase" id="RU362057"/>
    </source>
</evidence>
<organism evidence="7 8">
    <name type="scientific">Fraxinus pennsylvanica</name>
    <dbReference type="NCBI Taxonomy" id="56036"/>
    <lineage>
        <taxon>Eukaryota</taxon>
        <taxon>Viridiplantae</taxon>
        <taxon>Streptophyta</taxon>
        <taxon>Embryophyta</taxon>
        <taxon>Tracheophyta</taxon>
        <taxon>Spermatophyta</taxon>
        <taxon>Magnoliopsida</taxon>
        <taxon>eudicotyledons</taxon>
        <taxon>Gunneridae</taxon>
        <taxon>Pentapetalae</taxon>
        <taxon>asterids</taxon>
        <taxon>lamiids</taxon>
        <taxon>Lamiales</taxon>
        <taxon>Oleaceae</taxon>
        <taxon>Oleeae</taxon>
        <taxon>Fraxinus</taxon>
    </lineage>
</organism>
<gene>
    <name evidence="7" type="ORF">FPE_LOCUS16074</name>
</gene>
<keyword evidence="3 4" id="KW-0808">Transferase</keyword>
<dbReference type="EC" id="2.4.1.-" evidence="5"/>
<dbReference type="FunFam" id="3.40.50.2000:FF:000103">
    <property type="entry name" value="Glycosyltransferase"/>
    <property type="match status" value="1"/>
</dbReference>
<dbReference type="PANTHER" id="PTHR48047">
    <property type="entry name" value="GLYCOSYLTRANSFERASE"/>
    <property type="match status" value="1"/>
</dbReference>
<dbReference type="InterPro" id="IPR058980">
    <property type="entry name" value="Glyco_transf_N"/>
</dbReference>
<dbReference type="CDD" id="cd03784">
    <property type="entry name" value="GT1_Gtf-like"/>
    <property type="match status" value="1"/>
</dbReference>
<dbReference type="AlphaFoldDB" id="A0AAD1ZFY5"/>
<keyword evidence="8" id="KW-1185">Reference proteome</keyword>
<evidence type="ECO:0000256" key="3">
    <source>
        <dbReference type="ARBA" id="ARBA00022679"/>
    </source>
</evidence>
<dbReference type="InterPro" id="IPR002213">
    <property type="entry name" value="UDP_glucos_trans"/>
</dbReference>
<feature type="domain" description="Glycosyltransferase N-terminal" evidence="6">
    <location>
        <begin position="8"/>
        <end position="138"/>
    </location>
</feature>
<sequence>MEKRKENVVLFPFMAHSHITPFLALAQQIERKGYTVTFVNTSINIKKLQKFLPSNSSIRLLEIPFKAAEHGLPPEAENSDSLPYKLALHLLEASSCLEQPFRKLLADLVERNGGGVKPVCVVADFLFEWTAHVAHEFGVFHAIFSCTGGYGMACFYSMWLNLPHKHTQSLEFMLPDFPEAGKLHVTQLSPALLVAQEDDPFTIFQWKNLPNWSKSDGILFNTFEVIDKTGLAYFRRKLGIPVLAVGPMLLSEYDRSRIGRKPAISPALCVEWLNKKQPNSVLFISFGSQNTISASQMLQLAKALDSSRTNFIWVVRPPLGYPMNADFVPQDWLPEGFVQHIQDQEMGLIVEKWGPQMEILSHKSTAAFLCNCGWNSVLESLKNGVPLIGWPMAAEQYYNAKYLVEEAGVCVEVARGTNFAVRQEEIMEKIELVMGDNYKSKEIKRKACEIKEIIKDATRDEESYKGSSVQAMEELFIAALLSKENTNV</sequence>
<evidence type="ECO:0000256" key="4">
    <source>
        <dbReference type="RuleBase" id="RU003718"/>
    </source>
</evidence>
<dbReference type="GO" id="GO:0035251">
    <property type="term" value="F:UDP-glucosyltransferase activity"/>
    <property type="evidence" value="ECO:0007669"/>
    <property type="project" value="TreeGrafter"/>
</dbReference>
<protein>
    <recommendedName>
        <fullName evidence="5">Glycosyltransferase</fullName>
        <ecNumber evidence="5">2.4.1.-</ecNumber>
    </recommendedName>
</protein>
<dbReference type="EMBL" id="OU503044">
    <property type="protein sequence ID" value="CAI9768644.1"/>
    <property type="molecule type" value="Genomic_DNA"/>
</dbReference>
<dbReference type="Pfam" id="PF00201">
    <property type="entry name" value="UDPGT"/>
    <property type="match status" value="1"/>
</dbReference>
<dbReference type="PROSITE" id="PS00375">
    <property type="entry name" value="UDPGT"/>
    <property type="match status" value="1"/>
</dbReference>
<reference evidence="7" key="1">
    <citation type="submission" date="2023-05" db="EMBL/GenBank/DDBJ databases">
        <authorList>
            <person name="Huff M."/>
        </authorList>
    </citation>
    <scope>NUCLEOTIDE SEQUENCE</scope>
</reference>
<name>A0AAD1ZFY5_9LAMI</name>
<accession>A0AAD1ZFY5</accession>
<dbReference type="Proteomes" id="UP000834106">
    <property type="component" value="Chromosome 9"/>
</dbReference>